<keyword evidence="3" id="KW-0732">Signal</keyword>
<evidence type="ECO:0000256" key="1">
    <source>
        <dbReference type="ARBA" id="ARBA00004479"/>
    </source>
</evidence>
<evidence type="ECO:0000256" key="10">
    <source>
        <dbReference type="SAM" id="MobiDB-lite"/>
    </source>
</evidence>
<dbReference type="GO" id="GO:0016020">
    <property type="term" value="C:membrane"/>
    <property type="evidence" value="ECO:0007669"/>
    <property type="project" value="UniProtKB-SubCell"/>
</dbReference>
<evidence type="ECO:0000313" key="12">
    <source>
        <dbReference type="Proteomes" id="UP000504634"/>
    </source>
</evidence>
<feature type="region of interest" description="Disordered" evidence="10">
    <location>
        <begin position="397"/>
        <end position="420"/>
    </location>
</feature>
<evidence type="ECO:0000256" key="4">
    <source>
        <dbReference type="ARBA" id="ARBA00022737"/>
    </source>
</evidence>
<keyword evidence="12" id="KW-1185">Reference proteome</keyword>
<dbReference type="GO" id="GO:0004896">
    <property type="term" value="F:cytokine receptor activity"/>
    <property type="evidence" value="ECO:0007669"/>
    <property type="project" value="InterPro"/>
</dbReference>
<organism evidence="12 13">
    <name type="scientific">Drosophila lebanonensis</name>
    <name type="common">Fruit fly</name>
    <name type="synonym">Scaptodrosophila lebanonensis</name>
    <dbReference type="NCBI Taxonomy" id="7225"/>
    <lineage>
        <taxon>Eukaryota</taxon>
        <taxon>Metazoa</taxon>
        <taxon>Ecdysozoa</taxon>
        <taxon>Arthropoda</taxon>
        <taxon>Hexapoda</taxon>
        <taxon>Insecta</taxon>
        <taxon>Pterygota</taxon>
        <taxon>Neoptera</taxon>
        <taxon>Endopterygota</taxon>
        <taxon>Diptera</taxon>
        <taxon>Brachycera</taxon>
        <taxon>Muscomorpha</taxon>
        <taxon>Ephydroidea</taxon>
        <taxon>Drosophilidae</taxon>
        <taxon>Scaptodrosophila</taxon>
    </lineage>
</organism>
<evidence type="ECO:0000256" key="8">
    <source>
        <dbReference type="ARBA" id="ARBA00023170"/>
    </source>
</evidence>
<name>A0A6J2TVE7_DROLE</name>
<dbReference type="RefSeq" id="XP_030378872.1">
    <property type="nucleotide sequence ID" value="XM_030523012.1"/>
</dbReference>
<keyword evidence="7" id="KW-1015">Disulfide bond</keyword>
<keyword evidence="5 11" id="KW-1133">Transmembrane helix</keyword>
<comment type="subcellular location">
    <subcellularLocation>
        <location evidence="1">Membrane</location>
        <topology evidence="1">Single-pass type I membrane protein</topology>
    </subcellularLocation>
</comment>
<dbReference type="GeneID" id="115627362"/>
<keyword evidence="4" id="KW-0677">Repeat</keyword>
<evidence type="ECO:0000256" key="5">
    <source>
        <dbReference type="ARBA" id="ARBA00022989"/>
    </source>
</evidence>
<keyword evidence="2 11" id="KW-0812">Transmembrane</keyword>
<feature type="transmembrane region" description="Helical" evidence="11">
    <location>
        <begin position="360"/>
        <end position="377"/>
    </location>
</feature>
<gene>
    <name evidence="13" type="primary">LOC115627362</name>
</gene>
<evidence type="ECO:0000256" key="11">
    <source>
        <dbReference type="SAM" id="Phobius"/>
    </source>
</evidence>
<reference evidence="13" key="1">
    <citation type="submission" date="2025-08" db="UniProtKB">
        <authorList>
            <consortium name="RefSeq"/>
        </authorList>
    </citation>
    <scope>IDENTIFICATION</scope>
    <source>
        <strain evidence="13">11010-0011.00</strain>
        <tissue evidence="13">Whole body</tissue>
    </source>
</reference>
<sequence length="574" mass="65674">MECIIQLTSLNLDPQITLQYSILKQNQPNEVVKFLDNNHHDWFHKCIGSDNLEAFEYYVRAEPNLLESNSNIPDLHDSLNMWNITMGKFQTTHTLYRKDLPYANFNYNVAVRVRSTNKNSTEWSPTLYRNFTTLPAIPPRPPTVIRGNYFVIPTGNKQNLRVYWQQLNRTDHFGSNFETVISRYSKNGLPGNVSEIEMHKNWAVIRNWDMSANHTIALRSKNQVGSSINESHFNIPAITLADLEQRVVQNIDFDETITLTWKPPKYETGLRGYTIFWCHVNPKNLSDCKDDEPIRFENITSRRSSFVVKRQEGAINIAISAIYEDNLSGGMIWHLHKSTAEGIGLRNVQVHTFLTSHQKYSILAAFPIFVFIIFIVTKINTERIAKATLPEGIRDMLRRESQEQRTDDSLSKIDSEQGERNENQNLLEHRNGNDINSDTCCSTIPDCYEMDSPAPANNQTQMEYIHENDSRLTTSCFTDPYLMMSANSQMDTPASANNGYTKPEIMGNKLHMFRDSSIPENVAMMVSTGYISPKAAAAFHKTGYLPTGNSQQYCDDPRDGNRLSLLSILMTPRT</sequence>
<proteinExistence type="predicted"/>
<protein>
    <submittedName>
        <fullName evidence="13">Uncharacterized protein LOC115627362</fullName>
    </submittedName>
</protein>
<dbReference type="AlphaFoldDB" id="A0A6J2TVE7"/>
<dbReference type="InterPro" id="IPR003529">
    <property type="entry name" value="Hematopoietin_rcpt_Gp130_CS"/>
</dbReference>
<dbReference type="PROSITE" id="PS01353">
    <property type="entry name" value="HEMATOPO_REC_L_F2"/>
    <property type="match status" value="1"/>
</dbReference>
<evidence type="ECO:0000256" key="9">
    <source>
        <dbReference type="ARBA" id="ARBA00023180"/>
    </source>
</evidence>
<evidence type="ECO:0000256" key="7">
    <source>
        <dbReference type="ARBA" id="ARBA00023157"/>
    </source>
</evidence>
<keyword evidence="9" id="KW-0325">Glycoprotein</keyword>
<dbReference type="OrthoDB" id="6381660at2759"/>
<evidence type="ECO:0000256" key="6">
    <source>
        <dbReference type="ARBA" id="ARBA00023136"/>
    </source>
</evidence>
<accession>A0A6J2TVE7</accession>
<evidence type="ECO:0000256" key="3">
    <source>
        <dbReference type="ARBA" id="ARBA00022729"/>
    </source>
</evidence>
<dbReference type="Proteomes" id="UP000504634">
    <property type="component" value="Unplaced"/>
</dbReference>
<evidence type="ECO:0000313" key="13">
    <source>
        <dbReference type="RefSeq" id="XP_030378872.1"/>
    </source>
</evidence>
<keyword evidence="6 11" id="KW-0472">Membrane</keyword>
<evidence type="ECO:0000256" key="2">
    <source>
        <dbReference type="ARBA" id="ARBA00022692"/>
    </source>
</evidence>
<keyword evidence="8" id="KW-0675">Receptor</keyword>